<dbReference type="Pfam" id="PF13516">
    <property type="entry name" value="LRR_6"/>
    <property type="match status" value="1"/>
</dbReference>
<dbReference type="InterPro" id="IPR032675">
    <property type="entry name" value="LRR_dom_sf"/>
</dbReference>
<dbReference type="OMA" id="ASCRDIC"/>
<dbReference type="GeneTree" id="ENSGT00970000196779"/>
<reference evidence="5" key="3">
    <citation type="journal article" date="2014" name="Nature">
        <title>Elephant shark genome provides unique insights into gnathostome evolution.</title>
        <authorList>
            <consortium name="International Elephant Shark Genome Sequencing Consortium"/>
            <person name="Venkatesh B."/>
            <person name="Lee A.P."/>
            <person name="Ravi V."/>
            <person name="Maurya A.K."/>
            <person name="Lian M.M."/>
            <person name="Swann J.B."/>
            <person name="Ohta Y."/>
            <person name="Flajnik M.F."/>
            <person name="Sutoh Y."/>
            <person name="Kasahara M."/>
            <person name="Hoon S."/>
            <person name="Gangu V."/>
            <person name="Roy S.W."/>
            <person name="Irimia M."/>
            <person name="Korzh V."/>
            <person name="Kondrychyn I."/>
            <person name="Lim Z.W."/>
            <person name="Tay B.H."/>
            <person name="Tohari S."/>
            <person name="Kong K.W."/>
            <person name="Ho S."/>
            <person name="Lorente-Galdos B."/>
            <person name="Quilez J."/>
            <person name="Marques-Bonet T."/>
            <person name="Raney B.J."/>
            <person name="Ingham P.W."/>
            <person name="Tay A."/>
            <person name="Hillier L.W."/>
            <person name="Minx P."/>
            <person name="Boehm T."/>
            <person name="Wilson R.K."/>
            <person name="Brenner S."/>
            <person name="Warren W.C."/>
        </authorList>
    </citation>
    <scope>NUCLEOTIDE SEQUENCE [LARGE SCALE GENOMIC DNA]</scope>
</reference>
<reference evidence="4" key="4">
    <citation type="submission" date="2025-08" db="UniProtKB">
        <authorList>
            <consortium name="Ensembl"/>
        </authorList>
    </citation>
    <scope>IDENTIFICATION</scope>
</reference>
<comment type="subcellular location">
    <subcellularLocation>
        <location evidence="1">Cytoplasm</location>
    </subcellularLocation>
</comment>
<dbReference type="PANTHER" id="PTHR45690:SF19">
    <property type="entry name" value="NACHT, LRR AND PYD DOMAINS-CONTAINING PROTEIN 3"/>
    <property type="match status" value="1"/>
</dbReference>
<accession>A0A4W3GY56</accession>
<organism evidence="4 5">
    <name type="scientific">Callorhinchus milii</name>
    <name type="common">Ghost shark</name>
    <dbReference type="NCBI Taxonomy" id="7868"/>
    <lineage>
        <taxon>Eukaryota</taxon>
        <taxon>Metazoa</taxon>
        <taxon>Chordata</taxon>
        <taxon>Craniata</taxon>
        <taxon>Vertebrata</taxon>
        <taxon>Chondrichthyes</taxon>
        <taxon>Holocephali</taxon>
        <taxon>Chimaeriformes</taxon>
        <taxon>Callorhinchidae</taxon>
        <taxon>Callorhinchus</taxon>
    </lineage>
</organism>
<proteinExistence type="predicted"/>
<dbReference type="SMART" id="SM00368">
    <property type="entry name" value="LRR_RI"/>
    <property type="match status" value="1"/>
</dbReference>
<dbReference type="InterPro" id="IPR050637">
    <property type="entry name" value="NLRP_innate_immun_reg"/>
</dbReference>
<evidence type="ECO:0000313" key="5">
    <source>
        <dbReference type="Proteomes" id="UP000314986"/>
    </source>
</evidence>
<evidence type="ECO:0000313" key="4">
    <source>
        <dbReference type="Ensembl" id="ENSCMIP00000007897.1"/>
    </source>
</evidence>
<protein>
    <submittedName>
        <fullName evidence="4">Uncharacterized protein</fullName>
    </submittedName>
</protein>
<keyword evidence="3" id="KW-0677">Repeat</keyword>
<dbReference type="SUPFAM" id="SSF52047">
    <property type="entry name" value="RNI-like"/>
    <property type="match status" value="1"/>
</dbReference>
<reference evidence="5" key="1">
    <citation type="journal article" date="2006" name="Science">
        <title>Ancient noncoding elements conserved in the human genome.</title>
        <authorList>
            <person name="Venkatesh B."/>
            <person name="Kirkness E.F."/>
            <person name="Loh Y.H."/>
            <person name="Halpern A.L."/>
            <person name="Lee A.P."/>
            <person name="Johnson J."/>
            <person name="Dandona N."/>
            <person name="Viswanathan L.D."/>
            <person name="Tay A."/>
            <person name="Venter J.C."/>
            <person name="Strausberg R.L."/>
            <person name="Brenner S."/>
        </authorList>
    </citation>
    <scope>NUCLEOTIDE SEQUENCE [LARGE SCALE GENOMIC DNA]</scope>
</reference>
<dbReference type="Proteomes" id="UP000314986">
    <property type="component" value="Unassembled WGS sequence"/>
</dbReference>
<sequence length="91" mass="10320">APNYTQSCNPQCECLFHHCVYSDPCYVLLSVIVRLSDIDLTTDSTEDLSSDLKINHKLTELNLSHNNLGDRGVKRLCEALRNPECKIQSLR</sequence>
<reference evidence="4" key="5">
    <citation type="submission" date="2025-09" db="UniProtKB">
        <authorList>
            <consortium name="Ensembl"/>
        </authorList>
    </citation>
    <scope>IDENTIFICATION</scope>
</reference>
<dbReference type="Gene3D" id="3.80.10.10">
    <property type="entry name" value="Ribonuclease Inhibitor"/>
    <property type="match status" value="1"/>
</dbReference>
<evidence type="ECO:0000256" key="3">
    <source>
        <dbReference type="ARBA" id="ARBA00022737"/>
    </source>
</evidence>
<keyword evidence="2" id="KW-0963">Cytoplasm</keyword>
<dbReference type="AlphaFoldDB" id="A0A4W3GY56"/>
<keyword evidence="5" id="KW-1185">Reference proteome</keyword>
<name>A0A4W3GY56_CALMI</name>
<evidence type="ECO:0000256" key="1">
    <source>
        <dbReference type="ARBA" id="ARBA00004496"/>
    </source>
</evidence>
<dbReference type="Ensembl" id="ENSCMIT00000008126.1">
    <property type="protein sequence ID" value="ENSCMIP00000007897.1"/>
    <property type="gene ID" value="ENSCMIG00000004268.1"/>
</dbReference>
<reference evidence="5" key="2">
    <citation type="journal article" date="2007" name="PLoS Biol.">
        <title>Survey sequencing and comparative analysis of the elephant shark (Callorhinchus milii) genome.</title>
        <authorList>
            <person name="Venkatesh B."/>
            <person name="Kirkness E.F."/>
            <person name="Loh Y.H."/>
            <person name="Halpern A.L."/>
            <person name="Lee A.P."/>
            <person name="Johnson J."/>
            <person name="Dandona N."/>
            <person name="Viswanathan L.D."/>
            <person name="Tay A."/>
            <person name="Venter J.C."/>
            <person name="Strausberg R.L."/>
            <person name="Brenner S."/>
        </authorList>
    </citation>
    <scope>NUCLEOTIDE SEQUENCE [LARGE SCALE GENOMIC DNA]</scope>
</reference>
<dbReference type="GO" id="GO:0005737">
    <property type="term" value="C:cytoplasm"/>
    <property type="evidence" value="ECO:0007669"/>
    <property type="project" value="UniProtKB-SubCell"/>
</dbReference>
<dbReference type="InterPro" id="IPR001611">
    <property type="entry name" value="Leu-rich_rpt"/>
</dbReference>
<dbReference type="PANTHER" id="PTHR45690">
    <property type="entry name" value="NACHT, LRR AND PYD DOMAINS-CONTAINING PROTEIN 12"/>
    <property type="match status" value="1"/>
</dbReference>
<dbReference type="InParanoid" id="A0A4W3GY56"/>
<evidence type="ECO:0000256" key="2">
    <source>
        <dbReference type="ARBA" id="ARBA00022490"/>
    </source>
</evidence>